<protein>
    <submittedName>
        <fullName evidence="10">Terminal uridylyltransferase 4-like</fullName>
    </submittedName>
</protein>
<feature type="domain" description="Terminal uridylyltransferase 4/7 nucleotidyltransferase" evidence="8">
    <location>
        <begin position="347"/>
        <end position="483"/>
    </location>
</feature>
<dbReference type="InterPro" id="IPR002058">
    <property type="entry name" value="PAP_assoc"/>
</dbReference>
<evidence type="ECO:0000256" key="5">
    <source>
        <dbReference type="ARBA" id="ARBA00022842"/>
    </source>
</evidence>
<evidence type="ECO:0000256" key="2">
    <source>
        <dbReference type="ARBA" id="ARBA00001946"/>
    </source>
</evidence>
<dbReference type="Gene3D" id="3.30.460.10">
    <property type="entry name" value="Beta Polymerase, domain 2"/>
    <property type="match status" value="1"/>
</dbReference>
<keyword evidence="3" id="KW-0808">Transferase</keyword>
<keyword evidence="4" id="KW-0479">Metal-binding</keyword>
<comment type="cofactor">
    <cofactor evidence="2">
        <name>Mg(2+)</name>
        <dbReference type="ChEBI" id="CHEBI:18420"/>
    </cofactor>
</comment>
<evidence type="ECO:0000256" key="3">
    <source>
        <dbReference type="ARBA" id="ARBA00022679"/>
    </source>
</evidence>
<feature type="compositionally biased region" description="Polar residues" evidence="6">
    <location>
        <begin position="135"/>
        <end position="149"/>
    </location>
</feature>
<dbReference type="InterPro" id="IPR045100">
    <property type="entry name" value="TUT4/7_NTP_transf"/>
</dbReference>
<dbReference type="PANTHER" id="PTHR12271">
    <property type="entry name" value="POLY A POLYMERASE CID PAP -RELATED"/>
    <property type="match status" value="1"/>
</dbReference>
<accession>A0ABM1DXV4</accession>
<dbReference type="RefSeq" id="XP_014664775.1">
    <property type="nucleotide sequence ID" value="XM_014809289.1"/>
</dbReference>
<gene>
    <name evidence="10" type="primary">LOC106807063</name>
</gene>
<reference evidence="10" key="1">
    <citation type="submission" date="2025-08" db="UniProtKB">
        <authorList>
            <consortium name="RefSeq"/>
        </authorList>
    </citation>
    <scope>IDENTIFICATION</scope>
</reference>
<feature type="compositionally biased region" description="Polar residues" evidence="6">
    <location>
        <begin position="172"/>
        <end position="184"/>
    </location>
</feature>
<dbReference type="SUPFAM" id="SSF81631">
    <property type="entry name" value="PAP/OAS1 substrate-binding domain"/>
    <property type="match status" value="1"/>
</dbReference>
<name>A0ABM1DXV4_PRICU</name>
<dbReference type="Pfam" id="PF03828">
    <property type="entry name" value="PAP_assoc"/>
    <property type="match status" value="1"/>
</dbReference>
<dbReference type="Pfam" id="PF19088">
    <property type="entry name" value="TUTase"/>
    <property type="match status" value="1"/>
</dbReference>
<feature type="compositionally biased region" description="Basic and acidic residues" evidence="6">
    <location>
        <begin position="51"/>
        <end position="91"/>
    </location>
</feature>
<proteinExistence type="predicted"/>
<dbReference type="SUPFAM" id="SSF81301">
    <property type="entry name" value="Nucleotidyltransferase"/>
    <property type="match status" value="1"/>
</dbReference>
<evidence type="ECO:0000256" key="4">
    <source>
        <dbReference type="ARBA" id="ARBA00022723"/>
    </source>
</evidence>
<dbReference type="Proteomes" id="UP000695022">
    <property type="component" value="Unplaced"/>
</dbReference>
<comment type="cofactor">
    <cofactor evidence="1">
        <name>Mn(2+)</name>
        <dbReference type="ChEBI" id="CHEBI:29035"/>
    </cofactor>
</comment>
<dbReference type="Gene3D" id="1.10.1410.10">
    <property type="match status" value="1"/>
</dbReference>
<evidence type="ECO:0000256" key="1">
    <source>
        <dbReference type="ARBA" id="ARBA00001936"/>
    </source>
</evidence>
<evidence type="ECO:0000259" key="8">
    <source>
        <dbReference type="Pfam" id="PF19088"/>
    </source>
</evidence>
<dbReference type="CDD" id="cd05402">
    <property type="entry name" value="NT_PAP_TUTase"/>
    <property type="match status" value="1"/>
</dbReference>
<dbReference type="GeneID" id="106807063"/>
<feature type="region of interest" description="Disordered" evidence="6">
    <location>
        <begin position="1"/>
        <end position="194"/>
    </location>
</feature>
<feature type="domain" description="PAP-associated" evidence="7">
    <location>
        <begin position="589"/>
        <end position="636"/>
    </location>
</feature>
<organism evidence="9 10">
    <name type="scientific">Priapulus caudatus</name>
    <name type="common">Priapulid worm</name>
    <dbReference type="NCBI Taxonomy" id="37621"/>
    <lineage>
        <taxon>Eukaryota</taxon>
        <taxon>Metazoa</taxon>
        <taxon>Ecdysozoa</taxon>
        <taxon>Scalidophora</taxon>
        <taxon>Priapulida</taxon>
        <taxon>Priapulimorpha</taxon>
        <taxon>Priapulimorphida</taxon>
        <taxon>Priapulidae</taxon>
        <taxon>Priapulus</taxon>
    </lineage>
</organism>
<evidence type="ECO:0000259" key="7">
    <source>
        <dbReference type="Pfam" id="PF03828"/>
    </source>
</evidence>
<evidence type="ECO:0000313" key="10">
    <source>
        <dbReference type="RefSeq" id="XP_014664775.1"/>
    </source>
</evidence>
<dbReference type="InterPro" id="IPR043519">
    <property type="entry name" value="NT_sf"/>
</dbReference>
<feature type="compositionally biased region" description="Basic residues" evidence="6">
    <location>
        <begin position="24"/>
        <end position="34"/>
    </location>
</feature>
<sequence length="636" mass="71332">MDDQGEEAPCEIVIDQKQDSTSKQRTKRKKRKNKTERASGIIGGAQQPEVSHSKSDVKQTKTSEGPSRTRDGHDNKRDVSAKLKDSGELDLKTSGIGRRKKPLDNNATYLYTPPHKREEQQMLPSGVRRAKKKQTVSSRLTAPPSSTCAANKPADAGAGTTSRVAVEDAAVNRSSQRLPQSPIQAPTLPPDREAVKARKADRLVMVAKDSDSEIEPMSQQRHKPADQNVVAKKANKSAKALHMDKQMTSQQQRQPLVASIQMLQQNVASCKGPVITLDPAEVLDETKPSAEVLEKLEKEGLFPLKKKSMRFPRARYYCRLCEYHCDSVQISMKHIKEARHQRHSKWKHDEYFLKHLPAACDIHLSSLDTVLLRTAAEKALRTAGWARTQAVLAHVRSVVHAEMSGLQCNLYGTAASGFGLETCDVNINIRVPDEKEAPTCLIKALDVLQKSDVFRDVRSHFSSRVPRVLFVDAELGLSGSVSATCEAAALTSQLLEVYSRIDPRCKQLGVLFQNWARVCGVDKQDLGTLPPHAYSIMTVYFLQQLQPPVLPVLHEMPYEKTDNEENYPDFLSDPAIVAKTWKTENNMGLGQLWLDLLRFYAVDFEITEYVVCIRELEMLSRKGRRWSQRRLSIEDP</sequence>
<feature type="non-terminal residue" evidence="10">
    <location>
        <position position="636"/>
    </location>
</feature>
<keyword evidence="9" id="KW-1185">Reference proteome</keyword>
<keyword evidence="5" id="KW-0460">Magnesium</keyword>
<evidence type="ECO:0000256" key="6">
    <source>
        <dbReference type="SAM" id="MobiDB-lite"/>
    </source>
</evidence>
<evidence type="ECO:0000313" key="9">
    <source>
        <dbReference type="Proteomes" id="UP000695022"/>
    </source>
</evidence>
<dbReference type="PANTHER" id="PTHR12271:SF66">
    <property type="entry name" value="TERMINAL URIDYLYLTRANSFERASE TAILOR"/>
    <property type="match status" value="1"/>
</dbReference>